<dbReference type="InterPro" id="IPR051310">
    <property type="entry name" value="MCP_chemotaxis"/>
</dbReference>
<evidence type="ECO:0000259" key="6">
    <source>
        <dbReference type="PROSITE" id="PS50885"/>
    </source>
</evidence>
<organism evidence="7 8">
    <name type="scientific">Sediminimonas qiaohouensis</name>
    <dbReference type="NCBI Taxonomy" id="552061"/>
    <lineage>
        <taxon>Bacteria</taxon>
        <taxon>Pseudomonadati</taxon>
        <taxon>Pseudomonadota</taxon>
        <taxon>Alphaproteobacteria</taxon>
        <taxon>Rhodobacterales</taxon>
        <taxon>Roseobacteraceae</taxon>
        <taxon>Sediminimonas</taxon>
    </lineage>
</organism>
<dbReference type="PANTHER" id="PTHR43531">
    <property type="entry name" value="PROTEIN ICFG"/>
    <property type="match status" value="1"/>
</dbReference>
<dbReference type="SUPFAM" id="SSF58104">
    <property type="entry name" value="Methyl-accepting chemotaxis protein (MCP) signaling domain"/>
    <property type="match status" value="1"/>
</dbReference>
<evidence type="ECO:0008006" key="9">
    <source>
        <dbReference type="Google" id="ProtNLM"/>
    </source>
</evidence>
<proteinExistence type="inferred from homology"/>
<protein>
    <recommendedName>
        <fullName evidence="9">Methyl-accepting chemotaxis protein</fullName>
    </recommendedName>
</protein>
<evidence type="ECO:0000256" key="3">
    <source>
        <dbReference type="ARBA" id="ARBA00029447"/>
    </source>
</evidence>
<dbReference type="InterPro" id="IPR004089">
    <property type="entry name" value="MCPsignal_dom"/>
</dbReference>
<comment type="caution">
    <text evidence="7">The sequence shown here is derived from an EMBL/GenBank/DDBJ whole genome shotgun (WGS) entry which is preliminary data.</text>
</comment>
<accession>A0A7C9L7L1</accession>
<evidence type="ECO:0000313" key="7">
    <source>
        <dbReference type="EMBL" id="MTJ03834.1"/>
    </source>
</evidence>
<keyword evidence="2" id="KW-0145">Chemotaxis</keyword>
<dbReference type="PROSITE" id="PS50885">
    <property type="entry name" value="HAMP"/>
    <property type="match status" value="1"/>
</dbReference>
<evidence type="ECO:0000259" key="5">
    <source>
        <dbReference type="PROSITE" id="PS50111"/>
    </source>
</evidence>
<feature type="domain" description="Methyl-accepting transducer" evidence="5">
    <location>
        <begin position="104"/>
        <end position="333"/>
    </location>
</feature>
<dbReference type="GO" id="GO:0016020">
    <property type="term" value="C:membrane"/>
    <property type="evidence" value="ECO:0007669"/>
    <property type="project" value="UniProtKB-SubCell"/>
</dbReference>
<dbReference type="GO" id="GO:0006935">
    <property type="term" value="P:chemotaxis"/>
    <property type="evidence" value="ECO:0007669"/>
    <property type="project" value="UniProtKB-KW"/>
</dbReference>
<dbReference type="PANTHER" id="PTHR43531:SF11">
    <property type="entry name" value="METHYL-ACCEPTING CHEMOTAXIS PROTEIN 3"/>
    <property type="match status" value="1"/>
</dbReference>
<keyword evidence="4" id="KW-0807">Transducer</keyword>
<dbReference type="Proteomes" id="UP000483078">
    <property type="component" value="Unassembled WGS sequence"/>
</dbReference>
<evidence type="ECO:0000256" key="4">
    <source>
        <dbReference type="PROSITE-ProRule" id="PRU00284"/>
    </source>
</evidence>
<dbReference type="SMART" id="SM00283">
    <property type="entry name" value="MA"/>
    <property type="match status" value="1"/>
</dbReference>
<evidence type="ECO:0000313" key="8">
    <source>
        <dbReference type="Proteomes" id="UP000483078"/>
    </source>
</evidence>
<dbReference type="EMBL" id="VENJ01000005">
    <property type="protein sequence ID" value="MTJ03834.1"/>
    <property type="molecule type" value="Genomic_DNA"/>
</dbReference>
<evidence type="ECO:0000256" key="2">
    <source>
        <dbReference type="ARBA" id="ARBA00022500"/>
    </source>
</evidence>
<dbReference type="GO" id="GO:0007165">
    <property type="term" value="P:signal transduction"/>
    <property type="evidence" value="ECO:0007669"/>
    <property type="project" value="UniProtKB-KW"/>
</dbReference>
<dbReference type="FunFam" id="1.10.287.950:FF:000001">
    <property type="entry name" value="Methyl-accepting chemotaxis sensory transducer"/>
    <property type="match status" value="1"/>
</dbReference>
<dbReference type="PRINTS" id="PR00260">
    <property type="entry name" value="CHEMTRNSDUCR"/>
</dbReference>
<feature type="domain" description="HAMP" evidence="6">
    <location>
        <begin position="47"/>
        <end position="99"/>
    </location>
</feature>
<sequence length="385" mass="40448">MQKVTGFDRASDEVLRIANALSVFRDGLIEKQEMAVKQDTERQARMAEQTGAVSAIGSGLERLSKGDVSLPIDGEMAEGYAKLRDDFNRAQENLRDMLLEMKRVSSSVFSGAAEISSASGDLSGRTENQAATLEETAAAIDEITTNVDISASNAHEVEENLGVAKKDAEQSGEVVQNAIRAMHEIKDSSDKISQIVGVIDDIAFQTNLLALNAGVEAARAGAAGSGFAVVASEVRALAQRSSEAAMEIKTLIHNGASRVDHGVALVGNAGDALVSMLSRFEDVSAMVAGIVNSSNEQALSLKEINDAMANLDRVTQDNAAMVQQSTAATSKLNSDATTMSKLIAHFVTKPATEEAATDPGHFISVRSIETEATCDPEDGACGTAA</sequence>
<gene>
    <name evidence="7" type="ORF">FH759_03935</name>
</gene>
<dbReference type="AlphaFoldDB" id="A0A7C9L7L1"/>
<dbReference type="InterPro" id="IPR003660">
    <property type="entry name" value="HAMP_dom"/>
</dbReference>
<name>A0A7C9L7L1_9RHOB</name>
<comment type="subcellular location">
    <subcellularLocation>
        <location evidence="1">Membrane</location>
    </subcellularLocation>
</comment>
<dbReference type="Pfam" id="PF00015">
    <property type="entry name" value="MCPsignal"/>
    <property type="match status" value="1"/>
</dbReference>
<dbReference type="PROSITE" id="PS50111">
    <property type="entry name" value="CHEMOTAXIS_TRANSDUC_2"/>
    <property type="match status" value="1"/>
</dbReference>
<dbReference type="Gene3D" id="1.10.287.950">
    <property type="entry name" value="Methyl-accepting chemotaxis protein"/>
    <property type="match status" value="1"/>
</dbReference>
<comment type="similarity">
    <text evidence="3">Belongs to the methyl-accepting chemotaxis (MCP) protein family.</text>
</comment>
<reference evidence="7 8" key="1">
    <citation type="submission" date="2019-06" db="EMBL/GenBank/DDBJ databases">
        <title>Enrichment of Autotrophic Halophilic Microorganisms from Red Sea Brine Pool Using Microbial Electrosynthesis System.</title>
        <authorList>
            <person name="Alqahtani M.F."/>
            <person name="Bajracharya S."/>
            <person name="Katuri K.P."/>
            <person name="Ali M."/>
            <person name="Saikaly P.E."/>
        </authorList>
    </citation>
    <scope>NUCLEOTIDE SEQUENCE [LARGE SCALE GENOMIC DNA]</scope>
    <source>
        <strain evidence="7">MES6</strain>
    </source>
</reference>
<evidence type="ECO:0000256" key="1">
    <source>
        <dbReference type="ARBA" id="ARBA00004370"/>
    </source>
</evidence>
<dbReference type="InterPro" id="IPR004090">
    <property type="entry name" value="Chemotax_Me-accpt_rcpt"/>
</dbReference>
<dbReference type="GO" id="GO:0004888">
    <property type="term" value="F:transmembrane signaling receptor activity"/>
    <property type="evidence" value="ECO:0007669"/>
    <property type="project" value="InterPro"/>
</dbReference>